<reference evidence="6" key="1">
    <citation type="submission" date="2014-05" db="EMBL/GenBank/DDBJ databases">
        <title>The transcriptome of the halophilic microalga Tetraselmis sp. GSL018 isolated from the Great Salt Lake, Utah.</title>
        <authorList>
            <person name="Jinkerson R.E."/>
            <person name="D'Adamo S."/>
            <person name="Posewitz M.C."/>
        </authorList>
    </citation>
    <scope>NUCLEOTIDE SEQUENCE</scope>
    <source>
        <strain evidence="6">GSL018</strain>
    </source>
</reference>
<dbReference type="PANTHER" id="PTHR46769">
    <property type="entry name" value="POLYCYSTIC KIDNEY AND HEPATIC DISEASE 1 (AUTOSOMAL RECESSIVE)-LIKE 1"/>
    <property type="match status" value="1"/>
</dbReference>
<dbReference type="AlphaFoldDB" id="A0A061S937"/>
<feature type="domain" description="G8" evidence="5">
    <location>
        <begin position="331"/>
        <end position="462"/>
    </location>
</feature>
<dbReference type="InterPro" id="IPR011050">
    <property type="entry name" value="Pectin_lyase_fold/virulence"/>
</dbReference>
<keyword evidence="2" id="KW-0472">Membrane</keyword>
<accession>A0A061S937</accession>
<dbReference type="InterPro" id="IPR052387">
    <property type="entry name" value="Fibrocystin"/>
</dbReference>
<protein>
    <submittedName>
        <fullName evidence="6">Ipt tig domain containing protein</fullName>
    </submittedName>
</protein>
<dbReference type="InterPro" id="IPR055401">
    <property type="entry name" value="CEMIP_beta-hel_dom"/>
</dbReference>
<evidence type="ECO:0000313" key="6">
    <source>
        <dbReference type="EMBL" id="JAC79420.1"/>
    </source>
</evidence>
<evidence type="ECO:0000256" key="1">
    <source>
        <dbReference type="ARBA" id="ARBA00004236"/>
    </source>
</evidence>
<dbReference type="PROSITE" id="PS51484">
    <property type="entry name" value="G8"/>
    <property type="match status" value="1"/>
</dbReference>
<dbReference type="Pfam" id="PF24606">
    <property type="entry name" value="CEMIP_beta-hel"/>
    <property type="match status" value="1"/>
</dbReference>
<keyword evidence="3" id="KW-0732">Signal</keyword>
<keyword evidence="4" id="KW-0325">Glycoprotein</keyword>
<evidence type="ECO:0000256" key="3">
    <source>
        <dbReference type="ARBA" id="ARBA00022729"/>
    </source>
</evidence>
<evidence type="ECO:0000256" key="2">
    <source>
        <dbReference type="ARBA" id="ARBA00022475"/>
    </source>
</evidence>
<evidence type="ECO:0000259" key="5">
    <source>
        <dbReference type="PROSITE" id="PS51484"/>
    </source>
</evidence>
<dbReference type="SMART" id="SM01225">
    <property type="entry name" value="G8"/>
    <property type="match status" value="1"/>
</dbReference>
<name>A0A061S937_9CHLO</name>
<dbReference type="SUPFAM" id="SSF51126">
    <property type="entry name" value="Pectin lyase-like"/>
    <property type="match status" value="1"/>
</dbReference>
<gene>
    <name evidence="6" type="ORF">TSPGSL018_12759</name>
</gene>
<dbReference type="Pfam" id="PF10162">
    <property type="entry name" value="G8"/>
    <property type="match status" value="1"/>
</dbReference>
<dbReference type="InterPro" id="IPR019316">
    <property type="entry name" value="G8_domain"/>
</dbReference>
<dbReference type="EMBL" id="GBEZ01005941">
    <property type="protein sequence ID" value="JAC79420.1"/>
    <property type="molecule type" value="Transcribed_RNA"/>
</dbReference>
<comment type="subcellular location">
    <subcellularLocation>
        <location evidence="1">Cell membrane</location>
    </subcellularLocation>
</comment>
<evidence type="ECO:0000256" key="4">
    <source>
        <dbReference type="ARBA" id="ARBA00023180"/>
    </source>
</evidence>
<keyword evidence="2" id="KW-1003">Cell membrane</keyword>
<sequence>MWPSGYAYNLTYRNITFVNFDRSDMFAWSNCAHCNFPETKNNGAKTNYMRKITYVNSDSRVYWSTPRKGVWQDEDGTGLGGAAGQYAVAKDQTAFLEGVCSDAGVEWGSSKTWFCPSGMRVARLAVYGMKPFSPFYLDALKITRIVDTSQRCRLGNCSCGSNSSEPSCIFSAYDTVDYRGYDWEEPKNGWAVPLTSGHRYKLSWPEDPDFTEMTVEVSYLMPGDHLYLEFSYMTTPDHFGVFLNGLRIGDPSNATWPLASKESGAAYMNVKDRTLTLLMSGTNHKYPAITDNVRVVRFECPEVDGVEVCPVPERPQPGETEDSVRRWSNASMWQELGHDGVPSFPNSKDNTVKIPVEWTVLMDRSFVEVLNLEVYGRLIFDESLSSTTLRVHTLQIWGGEVVAGNETHPFASELRIEFWGFPWSTPVQLGSWIDAGTNVLAVLGRLELYGQERSVRWTRLRETSAAGSVWLYPENYGSLDWAVGDELVVSSTTADQFEAEKVRIAAMSDTDERVLISGQFQHKHFGSAAAEKVNEKALDVRAEVGLISNSIEIAGDASIVNKYGFGCHVLVTSYDVYVGNAILHNVRIANCGQRNTNRFALNFLEPSAINISSIFGCTITDSLTSGLSIRGTSGLNVSGSVIFNSTGSNVEIVDSSSVSFQGNLALLVDRISSQPGREVYEGLCNFNLCKWDRKRNRRIQSLIVHNCCCDGGEHNLL</sequence>
<dbReference type="PANTHER" id="PTHR46769:SF2">
    <property type="entry name" value="FIBROCYSTIN-L ISOFORM 2 PRECURSOR-RELATED"/>
    <property type="match status" value="1"/>
</dbReference>
<dbReference type="GO" id="GO:0005886">
    <property type="term" value="C:plasma membrane"/>
    <property type="evidence" value="ECO:0007669"/>
    <property type="project" value="UniProtKB-SubCell"/>
</dbReference>
<proteinExistence type="predicted"/>
<organism evidence="6">
    <name type="scientific">Tetraselmis sp. GSL018</name>
    <dbReference type="NCBI Taxonomy" id="582737"/>
    <lineage>
        <taxon>Eukaryota</taxon>
        <taxon>Viridiplantae</taxon>
        <taxon>Chlorophyta</taxon>
        <taxon>core chlorophytes</taxon>
        <taxon>Chlorodendrophyceae</taxon>
        <taxon>Chlorodendrales</taxon>
        <taxon>Chlorodendraceae</taxon>
        <taxon>Tetraselmis</taxon>
    </lineage>
</organism>